<dbReference type="Pfam" id="PF00196">
    <property type="entry name" value="GerE"/>
    <property type="match status" value="1"/>
</dbReference>
<dbReference type="SUPFAM" id="SSF46894">
    <property type="entry name" value="C-terminal effector domain of the bipartite response regulators"/>
    <property type="match status" value="1"/>
</dbReference>
<gene>
    <name evidence="5" type="ORF">GCM10023226_01380</name>
</gene>
<dbReference type="RefSeq" id="WP_345262117.1">
    <property type="nucleotide sequence ID" value="NZ_BAABIM010000001.1"/>
</dbReference>
<dbReference type="InterPro" id="IPR000792">
    <property type="entry name" value="Tscrpt_reg_LuxR_C"/>
</dbReference>
<evidence type="ECO:0000259" key="4">
    <source>
        <dbReference type="PROSITE" id="PS50043"/>
    </source>
</evidence>
<dbReference type="PANTHER" id="PTHR44688:SF16">
    <property type="entry name" value="DNA-BINDING TRANSCRIPTIONAL ACTIVATOR DEVR_DOSR"/>
    <property type="match status" value="1"/>
</dbReference>
<name>A0ABP8VQ15_9ACTN</name>
<dbReference type="Gene3D" id="1.10.10.10">
    <property type="entry name" value="Winged helix-like DNA-binding domain superfamily/Winged helix DNA-binding domain"/>
    <property type="match status" value="1"/>
</dbReference>
<comment type="caution">
    <text evidence="5">The sequence shown here is derived from an EMBL/GenBank/DDBJ whole genome shotgun (WGS) entry which is preliminary data.</text>
</comment>
<evidence type="ECO:0000256" key="3">
    <source>
        <dbReference type="ARBA" id="ARBA00023163"/>
    </source>
</evidence>
<dbReference type="Proteomes" id="UP001500621">
    <property type="component" value="Unassembled WGS sequence"/>
</dbReference>
<sequence length="344" mass="35970">MTIDGGGRDTCREVGAGGDVDVAATLQLAGMLARSGQVGEALAVLEALRSSQGPIDPLEHARLLALLVDCRLARGDLGDALELREELPALCRPEQAAAVAALAEHALGEIELALGAPEAALAHFRRAGDREAELSPEHRLAPDDLPWRVGAVLALVRGGGRDADHLAGAQLVAATTSGSAHAVAQALRTLATTDGGGRRLVLLREAQEALAGVPAARLAAQIATDVAGVLLLQGDPAARTEAVALLRSAETYADGEQLWPLQSRVHRLLERAGETPRRVHAEALAALTQAERRVAVPAAAGHSNRQIAGELLLSVKAVEWHLSRVYRKLGIRSRRALAEVLAPS</sequence>
<evidence type="ECO:0000256" key="2">
    <source>
        <dbReference type="ARBA" id="ARBA00023125"/>
    </source>
</evidence>
<keyword evidence="2" id="KW-0238">DNA-binding</keyword>
<dbReference type="EMBL" id="BAABIM010000001">
    <property type="protein sequence ID" value="GAA4668967.1"/>
    <property type="molecule type" value="Genomic_DNA"/>
</dbReference>
<dbReference type="InterPro" id="IPR016032">
    <property type="entry name" value="Sig_transdc_resp-reg_C-effctor"/>
</dbReference>
<accession>A0ABP8VQ15</accession>
<dbReference type="Gene3D" id="1.25.40.10">
    <property type="entry name" value="Tetratricopeptide repeat domain"/>
    <property type="match status" value="1"/>
</dbReference>
<feature type="domain" description="HTH luxR-type" evidence="4">
    <location>
        <begin position="280"/>
        <end position="344"/>
    </location>
</feature>
<dbReference type="SMART" id="SM00421">
    <property type="entry name" value="HTH_LUXR"/>
    <property type="match status" value="1"/>
</dbReference>
<protein>
    <recommendedName>
        <fullName evidence="4">HTH luxR-type domain-containing protein</fullName>
    </recommendedName>
</protein>
<dbReference type="PROSITE" id="PS50043">
    <property type="entry name" value="HTH_LUXR_2"/>
    <property type="match status" value="1"/>
</dbReference>
<keyword evidence="1" id="KW-0805">Transcription regulation</keyword>
<dbReference type="PANTHER" id="PTHR44688">
    <property type="entry name" value="DNA-BINDING TRANSCRIPTIONAL ACTIVATOR DEVR_DOSR"/>
    <property type="match status" value="1"/>
</dbReference>
<reference evidence="6" key="1">
    <citation type="journal article" date="2019" name="Int. J. Syst. Evol. Microbiol.">
        <title>The Global Catalogue of Microorganisms (GCM) 10K type strain sequencing project: providing services to taxonomists for standard genome sequencing and annotation.</title>
        <authorList>
            <consortium name="The Broad Institute Genomics Platform"/>
            <consortium name="The Broad Institute Genome Sequencing Center for Infectious Disease"/>
            <person name="Wu L."/>
            <person name="Ma J."/>
        </authorList>
    </citation>
    <scope>NUCLEOTIDE SEQUENCE [LARGE SCALE GENOMIC DNA]</scope>
    <source>
        <strain evidence="6">JCM 18127</strain>
    </source>
</reference>
<dbReference type="CDD" id="cd06170">
    <property type="entry name" value="LuxR_C_like"/>
    <property type="match status" value="1"/>
</dbReference>
<keyword evidence="3" id="KW-0804">Transcription</keyword>
<evidence type="ECO:0000313" key="5">
    <source>
        <dbReference type="EMBL" id="GAA4668967.1"/>
    </source>
</evidence>
<organism evidence="5 6">
    <name type="scientific">Nocardioides nanhaiensis</name>
    <dbReference type="NCBI Taxonomy" id="1476871"/>
    <lineage>
        <taxon>Bacteria</taxon>
        <taxon>Bacillati</taxon>
        <taxon>Actinomycetota</taxon>
        <taxon>Actinomycetes</taxon>
        <taxon>Propionibacteriales</taxon>
        <taxon>Nocardioidaceae</taxon>
        <taxon>Nocardioides</taxon>
    </lineage>
</organism>
<dbReference type="InterPro" id="IPR036388">
    <property type="entry name" value="WH-like_DNA-bd_sf"/>
</dbReference>
<proteinExistence type="predicted"/>
<evidence type="ECO:0000256" key="1">
    <source>
        <dbReference type="ARBA" id="ARBA00023015"/>
    </source>
</evidence>
<dbReference type="PRINTS" id="PR00038">
    <property type="entry name" value="HTHLUXR"/>
</dbReference>
<dbReference type="SUPFAM" id="SSF48452">
    <property type="entry name" value="TPR-like"/>
    <property type="match status" value="1"/>
</dbReference>
<keyword evidence="6" id="KW-1185">Reference proteome</keyword>
<dbReference type="InterPro" id="IPR011990">
    <property type="entry name" value="TPR-like_helical_dom_sf"/>
</dbReference>
<evidence type="ECO:0000313" key="6">
    <source>
        <dbReference type="Proteomes" id="UP001500621"/>
    </source>
</evidence>